<evidence type="ECO:0000256" key="1">
    <source>
        <dbReference type="SAM" id="Coils"/>
    </source>
</evidence>
<reference evidence="4" key="1">
    <citation type="submission" date="2022-09" db="EMBL/GenBank/DDBJ databases">
        <title>Comparative genomics and taxonomic characterization of three novel marine species of genus Reichenbachiella exhibiting antioxidant and polysaccharide degradation activities.</title>
        <authorList>
            <person name="Muhammad N."/>
            <person name="Lee Y.-J."/>
            <person name="Ko J."/>
            <person name="Kim S.-G."/>
        </authorList>
    </citation>
    <scope>NUCLEOTIDE SEQUENCE</scope>
    <source>
        <strain evidence="4">BKB1-1</strain>
    </source>
</reference>
<keyword evidence="5" id="KW-1185">Reference proteome</keyword>
<keyword evidence="3" id="KW-0732">Signal</keyword>
<gene>
    <name evidence="4" type="ORF">N6H18_10470</name>
</gene>
<keyword evidence="1" id="KW-0175">Coiled coil</keyword>
<evidence type="ECO:0008006" key="6">
    <source>
        <dbReference type="Google" id="ProtNLM"/>
    </source>
</evidence>
<organism evidence="4 5">
    <name type="scientific">Reichenbachiella agarivorans</name>
    <dbReference type="NCBI Taxonomy" id="2979464"/>
    <lineage>
        <taxon>Bacteria</taxon>
        <taxon>Pseudomonadati</taxon>
        <taxon>Bacteroidota</taxon>
        <taxon>Cytophagia</taxon>
        <taxon>Cytophagales</taxon>
        <taxon>Reichenbachiellaceae</taxon>
        <taxon>Reichenbachiella</taxon>
    </lineage>
</organism>
<name>A0ABY6CJT0_9BACT</name>
<accession>A0ABY6CJT0</accession>
<keyword evidence="2" id="KW-0472">Membrane</keyword>
<keyword evidence="2" id="KW-1133">Transmembrane helix</keyword>
<sequence length="194" mass="22698">MIRIIAIAGLLFCVTHTSSFAQETIDEQFQEFYDNNTSSWQEYKLIKRPLLKQFWDVVSDTVKVKNDEIVKLKGEIKELDKQISVLKGQLSKTEKELTESNAVNQSILFLGIEMNKVSYNIMVWLIILGLVIAVLIIYFMYIRSNKVTTDSRKLHSQIEEELRDHKEKAREAQMKLKRELQTALNTIHENRLNH</sequence>
<protein>
    <recommendedName>
        <fullName evidence="6">tRNA (Guanine-N1)-methyltransferase</fullName>
    </recommendedName>
</protein>
<evidence type="ECO:0000313" key="5">
    <source>
        <dbReference type="Proteomes" id="UP001065174"/>
    </source>
</evidence>
<dbReference type="RefSeq" id="WP_262308222.1">
    <property type="nucleotide sequence ID" value="NZ_CP106679.1"/>
</dbReference>
<dbReference type="EMBL" id="CP106679">
    <property type="protein sequence ID" value="UXP30776.1"/>
    <property type="molecule type" value="Genomic_DNA"/>
</dbReference>
<feature type="chain" id="PRO_5047509084" description="tRNA (Guanine-N1)-methyltransferase" evidence="3">
    <location>
        <begin position="22"/>
        <end position="194"/>
    </location>
</feature>
<feature type="signal peptide" evidence="3">
    <location>
        <begin position="1"/>
        <end position="21"/>
    </location>
</feature>
<evidence type="ECO:0000313" key="4">
    <source>
        <dbReference type="EMBL" id="UXP30776.1"/>
    </source>
</evidence>
<dbReference type="Proteomes" id="UP001065174">
    <property type="component" value="Chromosome"/>
</dbReference>
<feature type="transmembrane region" description="Helical" evidence="2">
    <location>
        <begin position="121"/>
        <end position="142"/>
    </location>
</feature>
<evidence type="ECO:0000256" key="3">
    <source>
        <dbReference type="SAM" id="SignalP"/>
    </source>
</evidence>
<proteinExistence type="predicted"/>
<feature type="coiled-coil region" evidence="1">
    <location>
        <begin position="155"/>
        <end position="186"/>
    </location>
</feature>
<evidence type="ECO:0000256" key="2">
    <source>
        <dbReference type="SAM" id="Phobius"/>
    </source>
</evidence>
<feature type="coiled-coil region" evidence="1">
    <location>
        <begin position="62"/>
        <end position="96"/>
    </location>
</feature>
<keyword evidence="2" id="KW-0812">Transmembrane</keyword>